<dbReference type="STRING" id="320771.Cflav_PD1332"/>
<feature type="region of interest" description="Disordered" evidence="1">
    <location>
        <begin position="40"/>
        <end position="71"/>
    </location>
</feature>
<dbReference type="Proteomes" id="UP000003688">
    <property type="component" value="Unassembled WGS sequence"/>
</dbReference>
<evidence type="ECO:0000313" key="2">
    <source>
        <dbReference type="EMBL" id="EEF58093.1"/>
    </source>
</evidence>
<dbReference type="RefSeq" id="WP_007417882.1">
    <property type="nucleotide sequence ID" value="NZ_ABOX02000050.1"/>
</dbReference>
<evidence type="ECO:0000313" key="3">
    <source>
        <dbReference type="Proteomes" id="UP000003688"/>
    </source>
</evidence>
<feature type="compositionally biased region" description="Basic and acidic residues" evidence="1">
    <location>
        <begin position="41"/>
        <end position="56"/>
    </location>
</feature>
<name>B9XPZ6_PEDPL</name>
<comment type="caution">
    <text evidence="2">The sequence shown here is derived from an EMBL/GenBank/DDBJ whole genome shotgun (WGS) entry which is preliminary data.</text>
</comment>
<accession>B9XPZ6</accession>
<organism evidence="2 3">
    <name type="scientific">Pedosphaera parvula (strain Ellin514)</name>
    <dbReference type="NCBI Taxonomy" id="320771"/>
    <lineage>
        <taxon>Bacteria</taxon>
        <taxon>Pseudomonadati</taxon>
        <taxon>Verrucomicrobiota</taxon>
        <taxon>Pedosphaerae</taxon>
        <taxon>Pedosphaerales</taxon>
        <taxon>Pedosphaeraceae</taxon>
        <taxon>Pedosphaera</taxon>
    </lineage>
</organism>
<dbReference type="OrthoDB" id="5339834at2"/>
<evidence type="ECO:0008006" key="4">
    <source>
        <dbReference type="Google" id="ProtNLM"/>
    </source>
</evidence>
<sequence length="149" mass="16437">MQNKLVVVTDLGCLKAYKVDYDEFSTSPRLELIKDMQTAEADGRLSDKNTDGEGRFKKGGALGMGTGGNVDPNNMELELERRAITQLAKTVNQLVKSNDGDRPVYLAAIKRINNQLMDKLDPGVRARIEKNVSEDLTKINGTKLLGHFA</sequence>
<dbReference type="InterPro" id="IPR019291">
    <property type="entry name" value="Host_attachment_protein"/>
</dbReference>
<dbReference type="AlphaFoldDB" id="B9XPZ6"/>
<dbReference type="EMBL" id="ABOX02000050">
    <property type="protein sequence ID" value="EEF58093.1"/>
    <property type="molecule type" value="Genomic_DNA"/>
</dbReference>
<protein>
    <recommendedName>
        <fullName evidence="4">Host attachment protein</fullName>
    </recommendedName>
</protein>
<keyword evidence="3" id="KW-1185">Reference proteome</keyword>
<dbReference type="Pfam" id="PF10116">
    <property type="entry name" value="Host_attach"/>
    <property type="match status" value="1"/>
</dbReference>
<evidence type="ECO:0000256" key="1">
    <source>
        <dbReference type="SAM" id="MobiDB-lite"/>
    </source>
</evidence>
<proteinExistence type="predicted"/>
<gene>
    <name evidence="2" type="ORF">Cflav_PD1332</name>
</gene>
<reference evidence="2 3" key="1">
    <citation type="journal article" date="2011" name="J. Bacteriol.">
        <title>Genome sequence of 'Pedosphaera parvula' Ellin514, an aerobic Verrucomicrobial isolate from pasture soil.</title>
        <authorList>
            <person name="Kant R."/>
            <person name="van Passel M.W."/>
            <person name="Sangwan P."/>
            <person name="Palva A."/>
            <person name="Lucas S."/>
            <person name="Copeland A."/>
            <person name="Lapidus A."/>
            <person name="Glavina Del Rio T."/>
            <person name="Dalin E."/>
            <person name="Tice H."/>
            <person name="Bruce D."/>
            <person name="Goodwin L."/>
            <person name="Pitluck S."/>
            <person name="Chertkov O."/>
            <person name="Larimer F.W."/>
            <person name="Land M.L."/>
            <person name="Hauser L."/>
            <person name="Brettin T.S."/>
            <person name="Detter J.C."/>
            <person name="Han S."/>
            <person name="de Vos W.M."/>
            <person name="Janssen P.H."/>
            <person name="Smidt H."/>
        </authorList>
    </citation>
    <scope>NUCLEOTIDE SEQUENCE [LARGE SCALE GENOMIC DNA]</scope>
    <source>
        <strain evidence="2 3">Ellin514</strain>
    </source>
</reference>